<dbReference type="EMBL" id="HG805838">
    <property type="protein sequence ID" value="CDW53045.1"/>
    <property type="molecule type" value="Genomic_DNA"/>
</dbReference>
<dbReference type="GO" id="GO:0000379">
    <property type="term" value="P:tRNA-type intron splice site recognition and cleavage"/>
    <property type="evidence" value="ECO:0007669"/>
    <property type="project" value="TreeGrafter"/>
</dbReference>
<gene>
    <name evidence="5" type="ORF">TTRE_0000130801</name>
</gene>
<dbReference type="InterPro" id="IPR024336">
    <property type="entry name" value="tRNA_splic_suSen54_N"/>
</dbReference>
<dbReference type="InterPro" id="IPR024337">
    <property type="entry name" value="tRNA_splic_suSen54"/>
</dbReference>
<feature type="region of interest" description="Disordered" evidence="3">
    <location>
        <begin position="164"/>
        <end position="184"/>
    </location>
</feature>
<evidence type="ECO:0000256" key="3">
    <source>
        <dbReference type="SAM" id="MobiDB-lite"/>
    </source>
</evidence>
<evidence type="ECO:0000256" key="2">
    <source>
        <dbReference type="ARBA" id="ARBA00022694"/>
    </source>
</evidence>
<keyword evidence="6" id="KW-1185">Reference proteome</keyword>
<dbReference type="PANTHER" id="PTHR21027">
    <property type="entry name" value="TRNA-SPLICING ENDONUCLEASE SUBUNIT SEN54"/>
    <property type="match status" value="1"/>
</dbReference>
<organism evidence="5 6">
    <name type="scientific">Trichuris trichiura</name>
    <name type="common">Whipworm</name>
    <name type="synonym">Trichocephalus trichiurus</name>
    <dbReference type="NCBI Taxonomy" id="36087"/>
    <lineage>
        <taxon>Eukaryota</taxon>
        <taxon>Metazoa</taxon>
        <taxon>Ecdysozoa</taxon>
        <taxon>Nematoda</taxon>
        <taxon>Enoplea</taxon>
        <taxon>Dorylaimia</taxon>
        <taxon>Trichinellida</taxon>
        <taxon>Trichuridae</taxon>
        <taxon>Trichuris</taxon>
    </lineage>
</organism>
<dbReference type="PANTHER" id="PTHR21027:SF1">
    <property type="entry name" value="TRNA-SPLICING ENDONUCLEASE SUBUNIT SEN54"/>
    <property type="match status" value="1"/>
</dbReference>
<dbReference type="STRING" id="36087.A0A077Z2W2"/>
<dbReference type="OrthoDB" id="408683at2759"/>
<proteinExistence type="inferred from homology"/>
<comment type="similarity">
    <text evidence="1">Belongs to the SEN54 family.</text>
</comment>
<dbReference type="Pfam" id="PF12928">
    <property type="entry name" value="tRNA_int_end_N2"/>
    <property type="match status" value="1"/>
</dbReference>
<dbReference type="Proteomes" id="UP000030665">
    <property type="component" value="Unassembled WGS sequence"/>
</dbReference>
<sequence>MAGSDEESTPSSSTGFLKLENKRQVNKEAKDETEKVAEARQQLYASLEQPCSVNHNNMCVIEYRVTSEAEVSLVLTKSKGKLWTYMGVTIAGERHLYPEEAIFLMSMCAARLYHNGNPLNLVQAFQLLLGHDADLWNRHMLYDHLRRAGYIVVRHAASLSRRKNVSSPSDASVDLPEREPSVDENPYHSLESIYDVHLADSGYTFASKRKPHIRVLVLSADEEVPSADDLVSLQTKFDDDCPFHVACVDGSSISFFQMRAVRTVDLPDETAAVVKRDERREDESD</sequence>
<reference evidence="5" key="1">
    <citation type="submission" date="2014-01" db="EMBL/GenBank/DDBJ databases">
        <authorList>
            <person name="Aslett M."/>
        </authorList>
    </citation>
    <scope>NUCLEOTIDE SEQUENCE</scope>
</reference>
<keyword evidence="2" id="KW-0819">tRNA processing</keyword>
<dbReference type="AlphaFoldDB" id="A0A077Z2W2"/>
<feature type="compositionally biased region" description="Basic and acidic residues" evidence="3">
    <location>
        <begin position="19"/>
        <end position="33"/>
    </location>
</feature>
<evidence type="ECO:0000256" key="1">
    <source>
        <dbReference type="ARBA" id="ARBA00005736"/>
    </source>
</evidence>
<feature type="region of interest" description="Disordered" evidence="3">
    <location>
        <begin position="1"/>
        <end position="33"/>
    </location>
</feature>
<dbReference type="GO" id="GO:0000214">
    <property type="term" value="C:tRNA-intron endonuclease complex"/>
    <property type="evidence" value="ECO:0007669"/>
    <property type="project" value="TreeGrafter"/>
</dbReference>
<evidence type="ECO:0000313" key="6">
    <source>
        <dbReference type="Proteomes" id="UP000030665"/>
    </source>
</evidence>
<protein>
    <submittedName>
        <fullName evidence="5">tRNA int end N2 domain containing protein</fullName>
    </submittedName>
</protein>
<evidence type="ECO:0000259" key="4">
    <source>
        <dbReference type="Pfam" id="PF12928"/>
    </source>
</evidence>
<evidence type="ECO:0000313" key="5">
    <source>
        <dbReference type="EMBL" id="CDW53045.1"/>
    </source>
</evidence>
<reference evidence="5" key="2">
    <citation type="submission" date="2014-03" db="EMBL/GenBank/DDBJ databases">
        <title>The whipworm genome and dual-species transcriptomics of an intimate host-pathogen interaction.</title>
        <authorList>
            <person name="Foth B.J."/>
            <person name="Tsai I.J."/>
            <person name="Reid A.J."/>
            <person name="Bancroft A.J."/>
            <person name="Nichol S."/>
            <person name="Tracey A."/>
            <person name="Holroyd N."/>
            <person name="Cotton J.A."/>
            <person name="Stanley E.J."/>
            <person name="Zarowiecki M."/>
            <person name="Liu J.Z."/>
            <person name="Huckvale T."/>
            <person name="Cooper P.J."/>
            <person name="Grencis R.K."/>
            <person name="Berriman M."/>
        </authorList>
    </citation>
    <scope>NUCLEOTIDE SEQUENCE [LARGE SCALE GENOMIC DNA]</scope>
</reference>
<feature type="domain" description="tRNA-splicing endonuclease subunit Sen54 N-terminal" evidence="4">
    <location>
        <begin position="55"/>
        <end position="105"/>
    </location>
</feature>
<name>A0A077Z2W2_TRITR</name>
<accession>A0A077Z2W2</accession>